<keyword evidence="14" id="KW-1185">Reference proteome</keyword>
<dbReference type="OMA" id="TMSHKPK"/>
<name>A0A1Y1HVG1_KLENI</name>
<organism evidence="13 14">
    <name type="scientific">Klebsormidium nitens</name>
    <name type="common">Green alga</name>
    <name type="synonym">Ulothrix nitens</name>
    <dbReference type="NCBI Taxonomy" id="105231"/>
    <lineage>
        <taxon>Eukaryota</taxon>
        <taxon>Viridiplantae</taxon>
        <taxon>Streptophyta</taxon>
        <taxon>Klebsormidiophyceae</taxon>
        <taxon>Klebsormidiales</taxon>
        <taxon>Klebsormidiaceae</taxon>
        <taxon>Klebsormidium</taxon>
    </lineage>
</organism>
<evidence type="ECO:0000256" key="2">
    <source>
        <dbReference type="ARBA" id="ARBA00004300"/>
    </source>
</evidence>
<gene>
    <name evidence="13" type="ORF">KFL_001020040</name>
</gene>
<evidence type="ECO:0000256" key="3">
    <source>
        <dbReference type="ARBA" id="ARBA00022448"/>
    </source>
</evidence>
<feature type="compositionally biased region" description="Polar residues" evidence="11">
    <location>
        <begin position="188"/>
        <end position="201"/>
    </location>
</feature>
<evidence type="ECO:0000256" key="10">
    <source>
        <dbReference type="ARBA" id="ARBA00038465"/>
    </source>
</evidence>
<dbReference type="SUPFAM" id="SSF52821">
    <property type="entry name" value="Rhodanese/Cell cycle control phosphatase"/>
    <property type="match status" value="1"/>
</dbReference>
<protein>
    <recommendedName>
        <fullName evidence="12">Rhodanese domain-containing protein</fullName>
    </recommendedName>
</protein>
<sequence>MFKPIGGNVPPKRIPKNPKYENVKATVDSGPNMLGAAEQLNETKINILFKKEEFFKRMKPATLARLLTQERPELDVIVLDVRPEEAFQIGRIRNAISYPSPLFTRAVNPFSSQLLAYMNKEGKAVVLYDEDERIAAAAANLLYEKNTDNVFIVSGGLRRVAADAPELIDGVAPPPPSPVGSRRASGSTRPSTGASVRSSVQGSSAGTSRRSSADADLGSKQWR</sequence>
<dbReference type="GO" id="GO:0015031">
    <property type="term" value="P:protein transport"/>
    <property type="evidence" value="ECO:0007669"/>
    <property type="project" value="UniProtKB-KW"/>
</dbReference>
<keyword evidence="5" id="KW-0970">Cilium biogenesis/degradation</keyword>
<feature type="compositionally biased region" description="Low complexity" evidence="11">
    <location>
        <begin position="202"/>
        <end position="216"/>
    </location>
</feature>
<dbReference type="InterPro" id="IPR001763">
    <property type="entry name" value="Rhodanese-like_dom"/>
</dbReference>
<keyword evidence="9" id="KW-0966">Cell projection</keyword>
<evidence type="ECO:0000259" key="12">
    <source>
        <dbReference type="PROSITE" id="PS50206"/>
    </source>
</evidence>
<evidence type="ECO:0000256" key="8">
    <source>
        <dbReference type="ARBA" id="ARBA00023212"/>
    </source>
</evidence>
<evidence type="ECO:0000256" key="6">
    <source>
        <dbReference type="ARBA" id="ARBA00022927"/>
    </source>
</evidence>
<dbReference type="Gene3D" id="3.40.250.10">
    <property type="entry name" value="Rhodanese-like domain"/>
    <property type="match status" value="1"/>
</dbReference>
<dbReference type="STRING" id="105231.A0A1Y1HVG1"/>
<comment type="similarity">
    <text evidence="10">Belongs to the CEP41 family.</text>
</comment>
<dbReference type="CDD" id="cd00158">
    <property type="entry name" value="RHOD"/>
    <property type="match status" value="1"/>
</dbReference>
<evidence type="ECO:0000256" key="7">
    <source>
        <dbReference type="ARBA" id="ARBA00023069"/>
    </source>
</evidence>
<keyword evidence="6" id="KW-0653">Protein transport</keyword>
<dbReference type="GO" id="GO:0036064">
    <property type="term" value="C:ciliary basal body"/>
    <property type="evidence" value="ECO:0000318"/>
    <property type="project" value="GO_Central"/>
</dbReference>
<dbReference type="PANTHER" id="PTHR44390:SF1">
    <property type="entry name" value="CENTROSOMAL PROTEIN OF 41 KDA"/>
    <property type="match status" value="1"/>
</dbReference>
<dbReference type="Pfam" id="PF00581">
    <property type="entry name" value="Rhodanese"/>
    <property type="match status" value="1"/>
</dbReference>
<evidence type="ECO:0000256" key="1">
    <source>
        <dbReference type="ARBA" id="ARBA00004120"/>
    </source>
</evidence>
<dbReference type="PANTHER" id="PTHR44390">
    <property type="entry name" value="CENTROSOMAL PROTEIN OF 41 KDA"/>
    <property type="match status" value="1"/>
</dbReference>
<dbReference type="PROSITE" id="PS50206">
    <property type="entry name" value="RHODANESE_3"/>
    <property type="match status" value="1"/>
</dbReference>
<keyword evidence="4" id="KW-0963">Cytoplasm</keyword>
<dbReference type="GO" id="GO:0060271">
    <property type="term" value="P:cilium assembly"/>
    <property type="evidence" value="ECO:0000318"/>
    <property type="project" value="GO_Central"/>
</dbReference>
<dbReference type="OrthoDB" id="70250at2759"/>
<dbReference type="InterPro" id="IPR051889">
    <property type="entry name" value="CEP41"/>
</dbReference>
<dbReference type="AlphaFoldDB" id="A0A1Y1HVG1"/>
<keyword evidence="3" id="KW-0813">Transport</keyword>
<evidence type="ECO:0000256" key="4">
    <source>
        <dbReference type="ARBA" id="ARBA00022490"/>
    </source>
</evidence>
<feature type="region of interest" description="Disordered" evidence="11">
    <location>
        <begin position="167"/>
        <end position="223"/>
    </location>
</feature>
<keyword evidence="8" id="KW-0206">Cytoskeleton</keyword>
<evidence type="ECO:0000256" key="5">
    <source>
        <dbReference type="ARBA" id="ARBA00022794"/>
    </source>
</evidence>
<feature type="domain" description="Rhodanese" evidence="12">
    <location>
        <begin position="75"/>
        <end position="169"/>
    </location>
</feature>
<accession>A0A1Y1HVG1</accession>
<evidence type="ECO:0000256" key="9">
    <source>
        <dbReference type="ARBA" id="ARBA00023273"/>
    </source>
</evidence>
<evidence type="ECO:0000313" key="14">
    <source>
        <dbReference type="Proteomes" id="UP000054558"/>
    </source>
</evidence>
<dbReference type="SMART" id="SM00450">
    <property type="entry name" value="RHOD"/>
    <property type="match status" value="1"/>
</dbReference>
<dbReference type="EMBL" id="DF237051">
    <property type="protein sequence ID" value="GAQ82153.1"/>
    <property type="molecule type" value="Genomic_DNA"/>
</dbReference>
<dbReference type="Proteomes" id="UP000054558">
    <property type="component" value="Unassembled WGS sequence"/>
</dbReference>
<evidence type="ECO:0000313" key="13">
    <source>
        <dbReference type="EMBL" id="GAQ82153.1"/>
    </source>
</evidence>
<comment type="subcellular location">
    <subcellularLocation>
        <location evidence="1">Cytoplasm</location>
        <location evidence="1">Cytoskeleton</location>
        <location evidence="1">Cilium basal body</location>
    </subcellularLocation>
    <subcellularLocation>
        <location evidence="2">Cytoplasm</location>
        <location evidence="2">Cytoskeleton</location>
        <location evidence="2">Microtubule organizing center</location>
        <location evidence="2">Centrosome</location>
    </subcellularLocation>
</comment>
<dbReference type="InterPro" id="IPR036873">
    <property type="entry name" value="Rhodanese-like_dom_sf"/>
</dbReference>
<proteinExistence type="inferred from homology"/>
<evidence type="ECO:0000256" key="11">
    <source>
        <dbReference type="SAM" id="MobiDB-lite"/>
    </source>
</evidence>
<reference evidence="13 14" key="1">
    <citation type="journal article" date="2014" name="Nat. Commun.">
        <title>Klebsormidium flaccidum genome reveals primary factors for plant terrestrial adaptation.</title>
        <authorList>
            <person name="Hori K."/>
            <person name="Maruyama F."/>
            <person name="Fujisawa T."/>
            <person name="Togashi T."/>
            <person name="Yamamoto N."/>
            <person name="Seo M."/>
            <person name="Sato S."/>
            <person name="Yamada T."/>
            <person name="Mori H."/>
            <person name="Tajima N."/>
            <person name="Moriyama T."/>
            <person name="Ikeuchi M."/>
            <person name="Watanabe M."/>
            <person name="Wada H."/>
            <person name="Kobayashi K."/>
            <person name="Saito M."/>
            <person name="Masuda T."/>
            <person name="Sasaki-Sekimoto Y."/>
            <person name="Mashiguchi K."/>
            <person name="Awai K."/>
            <person name="Shimojima M."/>
            <person name="Masuda S."/>
            <person name="Iwai M."/>
            <person name="Nobusawa T."/>
            <person name="Narise T."/>
            <person name="Kondo S."/>
            <person name="Saito H."/>
            <person name="Sato R."/>
            <person name="Murakawa M."/>
            <person name="Ihara Y."/>
            <person name="Oshima-Yamada Y."/>
            <person name="Ohtaka K."/>
            <person name="Satoh M."/>
            <person name="Sonobe K."/>
            <person name="Ishii M."/>
            <person name="Ohtani R."/>
            <person name="Kanamori-Sato M."/>
            <person name="Honoki R."/>
            <person name="Miyazaki D."/>
            <person name="Mochizuki H."/>
            <person name="Umetsu J."/>
            <person name="Higashi K."/>
            <person name="Shibata D."/>
            <person name="Kamiya Y."/>
            <person name="Sato N."/>
            <person name="Nakamura Y."/>
            <person name="Tabata S."/>
            <person name="Ida S."/>
            <person name="Kurokawa K."/>
            <person name="Ohta H."/>
        </authorList>
    </citation>
    <scope>NUCLEOTIDE SEQUENCE [LARGE SCALE GENOMIC DNA]</scope>
    <source>
        <strain evidence="13 14">NIES-2285</strain>
    </source>
</reference>
<keyword evidence="7" id="KW-0969">Cilium</keyword>